<proteinExistence type="predicted"/>
<accession>A0ABW4ZP91</accession>
<name>A0ABW4ZP91_9SPHI</name>
<sequence length="121" mass="13587">MIQQAEQVQAAMVLPNVKFLPSEIIQKLSSLCENRNHALNAYPHAKGAAEKFATIAYIRVSLNHARGCLNPKDSAKICLNLELLFNRIAPSATSSLCKNYFKRLNPLMDNCRAYLNRRAQV</sequence>
<dbReference type="Proteomes" id="UP001597387">
    <property type="component" value="Unassembled WGS sequence"/>
</dbReference>
<reference evidence="2" key="1">
    <citation type="journal article" date="2019" name="Int. J. Syst. Evol. Microbiol.">
        <title>The Global Catalogue of Microorganisms (GCM) 10K type strain sequencing project: providing services to taxonomists for standard genome sequencing and annotation.</title>
        <authorList>
            <consortium name="The Broad Institute Genomics Platform"/>
            <consortium name="The Broad Institute Genome Sequencing Center for Infectious Disease"/>
            <person name="Wu L."/>
            <person name="Ma J."/>
        </authorList>
    </citation>
    <scope>NUCLEOTIDE SEQUENCE [LARGE SCALE GENOMIC DNA]</scope>
    <source>
        <strain evidence="2">KCTC 42217</strain>
    </source>
</reference>
<keyword evidence="2" id="KW-1185">Reference proteome</keyword>
<organism evidence="1 2">
    <name type="scientific">Paradesertivirga mongoliensis</name>
    <dbReference type="NCBI Taxonomy" id="2100740"/>
    <lineage>
        <taxon>Bacteria</taxon>
        <taxon>Pseudomonadati</taxon>
        <taxon>Bacteroidota</taxon>
        <taxon>Sphingobacteriia</taxon>
        <taxon>Sphingobacteriales</taxon>
        <taxon>Sphingobacteriaceae</taxon>
        <taxon>Paradesertivirga</taxon>
    </lineage>
</organism>
<dbReference type="EMBL" id="JBHUHZ010000002">
    <property type="protein sequence ID" value="MFD2163709.1"/>
    <property type="molecule type" value="Genomic_DNA"/>
</dbReference>
<gene>
    <name evidence="1" type="ORF">ACFSJU_14965</name>
</gene>
<protein>
    <submittedName>
        <fullName evidence="1">Uncharacterized protein</fullName>
    </submittedName>
</protein>
<evidence type="ECO:0000313" key="1">
    <source>
        <dbReference type="EMBL" id="MFD2163709.1"/>
    </source>
</evidence>
<comment type="caution">
    <text evidence="1">The sequence shown here is derived from an EMBL/GenBank/DDBJ whole genome shotgun (WGS) entry which is preliminary data.</text>
</comment>
<dbReference type="RefSeq" id="WP_255900391.1">
    <property type="nucleotide sequence ID" value="NZ_JAFMZO010000002.1"/>
</dbReference>
<evidence type="ECO:0000313" key="2">
    <source>
        <dbReference type="Proteomes" id="UP001597387"/>
    </source>
</evidence>